<organism evidence="2 4">
    <name type="scientific">Merluccius polli</name>
    <name type="common">Benguela hake</name>
    <name type="synonym">Merluccius cadenati</name>
    <dbReference type="NCBI Taxonomy" id="89951"/>
    <lineage>
        <taxon>Eukaryota</taxon>
        <taxon>Metazoa</taxon>
        <taxon>Chordata</taxon>
        <taxon>Craniata</taxon>
        <taxon>Vertebrata</taxon>
        <taxon>Euteleostomi</taxon>
        <taxon>Actinopterygii</taxon>
        <taxon>Neopterygii</taxon>
        <taxon>Teleostei</taxon>
        <taxon>Neoteleostei</taxon>
        <taxon>Acanthomorphata</taxon>
        <taxon>Zeiogadaria</taxon>
        <taxon>Gadariae</taxon>
        <taxon>Gadiformes</taxon>
        <taxon>Gadoidei</taxon>
        <taxon>Merlucciidae</taxon>
        <taxon>Merluccius</taxon>
    </lineage>
</organism>
<name>A0AA47NXE2_MERPO</name>
<dbReference type="EMBL" id="JAOPHQ010004359">
    <property type="protein sequence ID" value="KAK0139492.1"/>
    <property type="molecule type" value="Genomic_DNA"/>
</dbReference>
<evidence type="ECO:0000313" key="2">
    <source>
        <dbReference type="EMBL" id="KAK0139492.1"/>
    </source>
</evidence>
<keyword evidence="4" id="KW-1185">Reference proteome</keyword>
<dbReference type="PANTHER" id="PTHR47773:SF1">
    <property type="entry name" value="C2H2-TYPE DOMAIN-CONTAINING PROTEIN"/>
    <property type="match status" value="1"/>
</dbReference>
<evidence type="ECO:0000313" key="4">
    <source>
        <dbReference type="Proteomes" id="UP001174136"/>
    </source>
</evidence>
<reference evidence="2" key="1">
    <citation type="journal article" date="2023" name="Front. Mar. Sci.">
        <title>A new Merluccius polli reference genome to investigate the effects of global change in West African waters.</title>
        <authorList>
            <person name="Mateo J.L."/>
            <person name="Blanco-Fernandez C."/>
            <person name="Garcia-Vazquez E."/>
            <person name="Machado-Schiaffino G."/>
        </authorList>
    </citation>
    <scope>NUCLEOTIDE SEQUENCE</scope>
    <source>
        <strain evidence="2">C29</strain>
        <tissue evidence="2">Fin</tissue>
    </source>
</reference>
<dbReference type="PANTHER" id="PTHR47773">
    <property type="entry name" value="SI:DKEY-9I5.2-RELATED"/>
    <property type="match status" value="1"/>
</dbReference>
<dbReference type="EMBL" id="JAOPHQ010002284">
    <property type="protein sequence ID" value="KAK0147732.1"/>
    <property type="molecule type" value="Genomic_DNA"/>
</dbReference>
<evidence type="ECO:0000313" key="3">
    <source>
        <dbReference type="EMBL" id="KAK0147732.1"/>
    </source>
</evidence>
<sequence>MLTPFTYIFPLIISHFYFLFMSKHRDCCAAFRVPDSKPREHLLWDSWRTTDAVVAEVTSGNLANTCASRSKFNNDIVVKLDLFHCMRRFTRECVSEHHPLYSSFCKFLSAAFTVVDQSDLEKLKEAYTFCMIAPAIPTKQHIREHCRTKVPHPRELVQRVEQVFHHFYLAKDPNDVLLFKPSMLKVWRIQRVHILRGCLSDPEVEDGILYRYGGTLQLNHTKGEGAAVPIWIPVRGTSQQEGFHFHQARWVTGNQVSTELFQAHGLTGVVRWNFQRLVDLKQPDVVLPAVFDPVLIMDLNVASVKVTGQAKYPVLHVSNRDTGERFGLQYLEPVCRPVPLNWDKHKSQKIVPPVTPVAPETEQQSCQQSPVQAVVFHFPAAPSTPPLPPRASPRAARTGPIKTGGLIFVLDHSRWTEPMRAAIDGLLAKHHGRKDILKSVDADYAALVQRSCRDPNSLLHPTTRQHISRYVKHVAKLKNASTSLNTSPEKLLETQQLWQSLTAEEVSVPVTTLPPAVVNPPAVNPSQSATTNQAEIERVVREVLEKTAQQQQQQQQKKKLTRTCLACGQPKSRYLGDGSSIHFFHQAGEVRYFFCSKKVYQTYAGEGLTNPRMSFEDFAATPFYQRELESSKARGAERKRVKEERSKIKTEQHTFGRLCQFCHQPLKQGPTSPHVHATFPGVTGKYIYCPEKVLSLYRTQGMTDTMTWRDFQQSKFYGAEKQRMKVSFRKGPSGHLRQDPSDEAMRIKNNPALQDRSPARKHDLVKVDALTVVVRRGGDVSDQQELMGEYVLQFGKYKGKSFRWLLENNVGYIIYLIKKVDEEERDGRFNPQGHSKDSLLSFLEYARSFQEIEDLHKYLLSRQPAAPVASEADNLVGFGARTKDTWRQIWESRADGYAAFVLGVKCIQNSKMYNLQQYLLKQPPAKASTTSAASTPTSTTAMEEDEELERGMLNISPSKFVTELRPEAAVPIATAASPATGFSPSVWKEDSVFTRIHLPLLLCHTLPLIRYSLQSLLSLQPLTRHLLFILQPLPPATTMMSAPGIALTIKEYG</sequence>
<feature type="compositionally biased region" description="Low complexity" evidence="1">
    <location>
        <begin position="926"/>
        <end position="941"/>
    </location>
</feature>
<accession>A0AA47NXE2</accession>
<evidence type="ECO:0000256" key="1">
    <source>
        <dbReference type="SAM" id="MobiDB-lite"/>
    </source>
</evidence>
<protein>
    <submittedName>
        <fullName evidence="2">Uncharacterized protein</fullName>
    </submittedName>
</protein>
<proteinExistence type="predicted"/>
<feature type="region of interest" description="Disordered" evidence="1">
    <location>
        <begin position="926"/>
        <end position="945"/>
    </location>
</feature>
<dbReference type="Proteomes" id="UP001174136">
    <property type="component" value="Unassembled WGS sequence"/>
</dbReference>
<comment type="caution">
    <text evidence="2">The sequence shown here is derived from an EMBL/GenBank/DDBJ whole genome shotgun (WGS) entry which is preliminary data.</text>
</comment>
<gene>
    <name evidence="3" type="ORF">N1851_012751</name>
    <name evidence="2" type="ORF">N1851_023775</name>
</gene>
<dbReference type="AlphaFoldDB" id="A0AA47NXE2"/>